<evidence type="ECO:0000256" key="2">
    <source>
        <dbReference type="SAM" id="SignalP"/>
    </source>
</evidence>
<dbReference type="PATRIC" id="fig|1247726.3.peg.1536"/>
<comment type="similarity">
    <text evidence="1">Belongs to the UPF0065 (bug) family.</text>
</comment>
<evidence type="ECO:0000313" key="4">
    <source>
        <dbReference type="Proteomes" id="UP000019095"/>
    </source>
</evidence>
<accession>W0P9T0</accession>
<keyword evidence="2" id="KW-0732">Signal</keyword>
<dbReference type="EMBL" id="CP003915">
    <property type="protein sequence ID" value="AHG63491.1"/>
    <property type="molecule type" value="Genomic_DNA"/>
</dbReference>
<name>W0P9T0_ADVMD</name>
<feature type="chain" id="PRO_5004793389" evidence="2">
    <location>
        <begin position="37"/>
        <end position="334"/>
    </location>
</feature>
<organism evidence="3 4">
    <name type="scientific">Advenella mimigardefordensis (strain DSM 17166 / LMG 22922 / DPN7)</name>
    <dbReference type="NCBI Taxonomy" id="1247726"/>
    <lineage>
        <taxon>Bacteria</taxon>
        <taxon>Pseudomonadati</taxon>
        <taxon>Pseudomonadota</taxon>
        <taxon>Betaproteobacteria</taxon>
        <taxon>Burkholderiales</taxon>
        <taxon>Alcaligenaceae</taxon>
    </lineage>
</organism>
<dbReference type="Proteomes" id="UP000019095">
    <property type="component" value="Chromosome"/>
</dbReference>
<dbReference type="CDD" id="cd13578">
    <property type="entry name" value="PBP2_Bug27"/>
    <property type="match status" value="1"/>
</dbReference>
<gene>
    <name evidence="3" type="ORF">MIM_c13990</name>
</gene>
<dbReference type="eggNOG" id="COG3181">
    <property type="taxonomic scope" value="Bacteria"/>
</dbReference>
<reference evidence="3 4" key="1">
    <citation type="journal article" date="2014" name="Microbiology">
        <title>Unravelling the complete genome sequence of Advenella mimigardefordensis strain DPN7T and novel insights in the catabolism of the xenobiotic polythioester precursor 3,3'-dithiodipropionate.</title>
        <authorList>
            <person name="Wubbeler J.H."/>
            <person name="Hiessl S."/>
            <person name="Schuldes J."/>
            <person name="Thurmer A."/>
            <person name="Daniel R."/>
            <person name="Steinbuchel A."/>
        </authorList>
    </citation>
    <scope>NUCLEOTIDE SEQUENCE [LARGE SCALE GENOMIC DNA]</scope>
    <source>
        <strain evidence="4">DSM 17166 / LMG 22922 / DPN7</strain>
    </source>
</reference>
<dbReference type="PANTHER" id="PTHR42928:SF5">
    <property type="entry name" value="BLR1237 PROTEIN"/>
    <property type="match status" value="1"/>
</dbReference>
<dbReference type="OrthoDB" id="8678477at2"/>
<keyword evidence="4" id="KW-1185">Reference proteome</keyword>
<dbReference type="HOGENOM" id="CLU_045683_0_0_4"/>
<protein>
    <submittedName>
        <fullName evidence="3">Putative Bug-like extracytoplasmic solute binding receptor, TTT family</fullName>
    </submittedName>
</protein>
<keyword evidence="3" id="KW-0675">Receptor</keyword>
<dbReference type="Gene3D" id="3.40.190.10">
    <property type="entry name" value="Periplasmic binding protein-like II"/>
    <property type="match status" value="1"/>
</dbReference>
<dbReference type="AlphaFoldDB" id="W0P9T0"/>
<dbReference type="PANTHER" id="PTHR42928">
    <property type="entry name" value="TRICARBOXYLATE-BINDING PROTEIN"/>
    <property type="match status" value="1"/>
</dbReference>
<dbReference type="STRING" id="1247726.MIM_c13990"/>
<dbReference type="InterPro" id="IPR042100">
    <property type="entry name" value="Bug_dom1"/>
</dbReference>
<dbReference type="PIRSF" id="PIRSF017082">
    <property type="entry name" value="YflP"/>
    <property type="match status" value="1"/>
</dbReference>
<dbReference type="RefSeq" id="WP_025372123.1">
    <property type="nucleotide sequence ID" value="NZ_CP003915.1"/>
</dbReference>
<proteinExistence type="inferred from homology"/>
<dbReference type="InterPro" id="IPR005064">
    <property type="entry name" value="BUG"/>
</dbReference>
<dbReference type="InterPro" id="IPR006311">
    <property type="entry name" value="TAT_signal"/>
</dbReference>
<dbReference type="PROSITE" id="PS51318">
    <property type="entry name" value="TAT"/>
    <property type="match status" value="1"/>
</dbReference>
<evidence type="ECO:0000256" key="1">
    <source>
        <dbReference type="ARBA" id="ARBA00006987"/>
    </source>
</evidence>
<sequence length="334" mass="35200">MNKIAPAGARGNRRVFLALTAATIVLPLLFGAPAHAAWPDQPIKIVVPFAPGGSNDIMARLIASKLGPRMSTTVVVENKGGSGGTIGTEYVVRSKPDGYTLLFASTSITTNLATSKVLRYDLEKDLEPIGTIATSPFAVVVSNDLPAKTFKEFVDLAHDKPGSINYGSAGVGGINHLGTALLAHEAGISLTHIPYKGISLAFTDLAGGELQMLLPTVASSVQQIRDGRMRGLAVTGAKRSPLLPDLPTVSEAGLPGFELEAWFGLLGPAGMPPAVVERLNHELNAVLESDDVRKMLEHEGATPTPGGPQVLKKLVSSEIVRWKNLIKDANIKVQ</sequence>
<dbReference type="Pfam" id="PF03401">
    <property type="entry name" value="TctC"/>
    <property type="match status" value="1"/>
</dbReference>
<dbReference type="KEGG" id="amim:MIM_c13990"/>
<dbReference type="SUPFAM" id="SSF53850">
    <property type="entry name" value="Periplasmic binding protein-like II"/>
    <property type="match status" value="1"/>
</dbReference>
<evidence type="ECO:0000313" key="3">
    <source>
        <dbReference type="EMBL" id="AHG63491.1"/>
    </source>
</evidence>
<feature type="signal peptide" evidence="2">
    <location>
        <begin position="1"/>
        <end position="36"/>
    </location>
</feature>
<dbReference type="Gene3D" id="3.40.190.150">
    <property type="entry name" value="Bordetella uptake gene, domain 1"/>
    <property type="match status" value="1"/>
</dbReference>